<evidence type="ECO:0000313" key="1">
    <source>
        <dbReference type="EMBL" id="GKH73432.1"/>
    </source>
</evidence>
<proteinExistence type="predicted"/>
<sequence>MNQNEIDLLFGRICSASEKLHYLRNKLYQFIKVTDDGELTQLTVPLTVVPQHSQVDISNVRIIVTHAYKSQAELLNLVHDDFQVNANLVPLECLVSISDDLKLELQKIKENIYDVAKSLLEKQKETVYFDLTNDSSECLRTNGTYFKVFNLTLINDTLILGGVVENDTPEVCPADDVFIEDFCGLLMAHCSDLKP</sequence>
<comment type="caution">
    <text evidence="1">The sequence shown here is derived from an EMBL/GenBank/DDBJ whole genome shotgun (WGS) entry which is preliminary data.</text>
</comment>
<evidence type="ECO:0000313" key="2">
    <source>
        <dbReference type="Proteomes" id="UP001055114"/>
    </source>
</evidence>
<dbReference type="AlphaFoldDB" id="A0AA37NEQ2"/>
<name>A0AA37NEQ2_9BACT</name>
<organism evidence="1 2">
    <name type="scientific">Parabacteroides merdae</name>
    <dbReference type="NCBI Taxonomy" id="46503"/>
    <lineage>
        <taxon>Bacteria</taxon>
        <taxon>Pseudomonadati</taxon>
        <taxon>Bacteroidota</taxon>
        <taxon>Bacteroidia</taxon>
        <taxon>Bacteroidales</taxon>
        <taxon>Tannerellaceae</taxon>
        <taxon>Parabacteroides</taxon>
    </lineage>
</organism>
<dbReference type="RefSeq" id="WP_244063999.1">
    <property type="nucleotide sequence ID" value="NZ_BQNZ01000003.1"/>
</dbReference>
<gene>
    <name evidence="1" type="ORF">CE91St3_32950</name>
</gene>
<protein>
    <submittedName>
        <fullName evidence="1">Uncharacterized protein</fullName>
    </submittedName>
</protein>
<dbReference type="EMBL" id="BQNZ01000003">
    <property type="protein sequence ID" value="GKH73432.1"/>
    <property type="molecule type" value="Genomic_DNA"/>
</dbReference>
<dbReference type="Proteomes" id="UP001055114">
    <property type="component" value="Unassembled WGS sequence"/>
</dbReference>
<accession>A0AA37NEQ2</accession>
<reference evidence="1" key="1">
    <citation type="submission" date="2022-01" db="EMBL/GenBank/DDBJ databases">
        <title>Novel bile acid biosynthetic pathways are enriched in the microbiome of centenarians.</title>
        <authorList>
            <person name="Sato Y."/>
            <person name="Atarashi K."/>
            <person name="Plichta R.D."/>
            <person name="Arai Y."/>
            <person name="Sasajima S."/>
            <person name="Kearney M.S."/>
            <person name="Suda W."/>
            <person name="Takeshita K."/>
            <person name="Sasaki T."/>
            <person name="Okamoto S."/>
            <person name="Skelly N.A."/>
            <person name="Okamura Y."/>
            <person name="Vlamakis H."/>
            <person name="Li Y."/>
            <person name="Tanoue T."/>
            <person name="Takei H."/>
            <person name="Nittono H."/>
            <person name="Narushima S."/>
            <person name="Irie J."/>
            <person name="Itoh H."/>
            <person name="Moriya K."/>
            <person name="Sugiura Y."/>
            <person name="Suematsu M."/>
            <person name="Moritoki N."/>
            <person name="Shibata S."/>
            <person name="Littman R.D."/>
            <person name="Fischbach A.M."/>
            <person name="Uwamino Y."/>
            <person name="Inoue T."/>
            <person name="Honda A."/>
            <person name="Hattori M."/>
            <person name="Murai T."/>
            <person name="Xavier J.R."/>
            <person name="Hirose N."/>
            <person name="Honda K."/>
        </authorList>
    </citation>
    <scope>NUCLEOTIDE SEQUENCE</scope>
    <source>
        <strain evidence="1">CE91-St3</strain>
    </source>
</reference>